<dbReference type="Proteomes" id="UP000762676">
    <property type="component" value="Unassembled WGS sequence"/>
</dbReference>
<reference evidence="2 3" key="1">
    <citation type="journal article" date="2021" name="Elife">
        <title>Chloroplast acquisition without the gene transfer in kleptoplastic sea slugs, Plakobranchus ocellatus.</title>
        <authorList>
            <person name="Maeda T."/>
            <person name="Takahashi S."/>
            <person name="Yoshida T."/>
            <person name="Shimamura S."/>
            <person name="Takaki Y."/>
            <person name="Nagai Y."/>
            <person name="Toyoda A."/>
            <person name="Suzuki Y."/>
            <person name="Arimoto A."/>
            <person name="Ishii H."/>
            <person name="Satoh N."/>
            <person name="Nishiyama T."/>
            <person name="Hasebe M."/>
            <person name="Maruyama T."/>
            <person name="Minagawa J."/>
            <person name="Obokata J."/>
            <person name="Shigenobu S."/>
        </authorList>
    </citation>
    <scope>NUCLEOTIDE SEQUENCE [LARGE SCALE GENOMIC DNA]</scope>
</reference>
<feature type="region of interest" description="Disordered" evidence="1">
    <location>
        <begin position="1"/>
        <end position="67"/>
    </location>
</feature>
<evidence type="ECO:0000313" key="3">
    <source>
        <dbReference type="Proteomes" id="UP000762676"/>
    </source>
</evidence>
<dbReference type="AlphaFoldDB" id="A0AAV4I1V0"/>
<proteinExistence type="predicted"/>
<feature type="compositionally biased region" description="Polar residues" evidence="1">
    <location>
        <begin position="1"/>
        <end position="12"/>
    </location>
</feature>
<evidence type="ECO:0000313" key="2">
    <source>
        <dbReference type="EMBL" id="GFS04514.1"/>
    </source>
</evidence>
<keyword evidence="3" id="KW-1185">Reference proteome</keyword>
<sequence length="86" mass="9972">MPDTYDIQQNQDHNLKPLKAPKTRHPRHPDTQNPQDTHISQTPLELKTPLDTQDITDTQDHIPKPPKISYLRHLKPYIQGLILKAP</sequence>
<gene>
    <name evidence="2" type="ORF">ElyMa_001178200</name>
</gene>
<protein>
    <recommendedName>
        <fullName evidence="4">BESS domain-containing protein</fullName>
    </recommendedName>
</protein>
<feature type="compositionally biased region" description="Polar residues" evidence="1">
    <location>
        <begin position="31"/>
        <end position="43"/>
    </location>
</feature>
<evidence type="ECO:0008006" key="4">
    <source>
        <dbReference type="Google" id="ProtNLM"/>
    </source>
</evidence>
<organism evidence="2 3">
    <name type="scientific">Elysia marginata</name>
    <dbReference type="NCBI Taxonomy" id="1093978"/>
    <lineage>
        <taxon>Eukaryota</taxon>
        <taxon>Metazoa</taxon>
        <taxon>Spiralia</taxon>
        <taxon>Lophotrochozoa</taxon>
        <taxon>Mollusca</taxon>
        <taxon>Gastropoda</taxon>
        <taxon>Heterobranchia</taxon>
        <taxon>Euthyneura</taxon>
        <taxon>Panpulmonata</taxon>
        <taxon>Sacoglossa</taxon>
        <taxon>Placobranchoidea</taxon>
        <taxon>Plakobranchidae</taxon>
        <taxon>Elysia</taxon>
    </lineage>
</organism>
<dbReference type="EMBL" id="BMAT01002309">
    <property type="protein sequence ID" value="GFS04514.1"/>
    <property type="molecule type" value="Genomic_DNA"/>
</dbReference>
<comment type="caution">
    <text evidence="2">The sequence shown here is derived from an EMBL/GenBank/DDBJ whole genome shotgun (WGS) entry which is preliminary data.</text>
</comment>
<evidence type="ECO:0000256" key="1">
    <source>
        <dbReference type="SAM" id="MobiDB-lite"/>
    </source>
</evidence>
<name>A0AAV4I1V0_9GAST</name>
<accession>A0AAV4I1V0</accession>